<dbReference type="OrthoDB" id="6292937at2"/>
<keyword evidence="3" id="KW-1185">Reference proteome</keyword>
<dbReference type="Proteomes" id="UP000033452">
    <property type="component" value="Unassembled WGS sequence"/>
</dbReference>
<dbReference type="AlphaFoldDB" id="A0A0F4QIZ6"/>
<organism evidence="2 3">
    <name type="scientific">Pseudoalteromonas rubra</name>
    <dbReference type="NCBI Taxonomy" id="43658"/>
    <lineage>
        <taxon>Bacteria</taxon>
        <taxon>Pseudomonadati</taxon>
        <taxon>Pseudomonadota</taxon>
        <taxon>Gammaproteobacteria</taxon>
        <taxon>Alteromonadales</taxon>
        <taxon>Pseudoalteromonadaceae</taxon>
        <taxon>Pseudoalteromonas</taxon>
    </lineage>
</organism>
<keyword evidence="1" id="KW-1133">Transmembrane helix</keyword>
<reference evidence="2 3" key="1">
    <citation type="journal article" date="2015" name="BMC Genomics">
        <title>Genome mining reveals unlocked bioactive potential of marine Gram-negative bacteria.</title>
        <authorList>
            <person name="Machado H."/>
            <person name="Sonnenschein E.C."/>
            <person name="Melchiorsen J."/>
            <person name="Gram L."/>
        </authorList>
    </citation>
    <scope>NUCLEOTIDE SEQUENCE [LARGE SCALE GENOMIC DNA]</scope>
    <source>
        <strain evidence="2 3">S2471</strain>
    </source>
</reference>
<keyword evidence="1" id="KW-0812">Transmembrane</keyword>
<proteinExistence type="predicted"/>
<comment type="caution">
    <text evidence="2">The sequence shown here is derived from an EMBL/GenBank/DDBJ whole genome shotgun (WGS) entry which is preliminary data.</text>
</comment>
<dbReference type="PATRIC" id="fig|43658.5.peg.3166"/>
<name>A0A0F4QIZ6_9GAMM</name>
<evidence type="ECO:0000313" key="2">
    <source>
        <dbReference type="EMBL" id="KJZ07596.1"/>
    </source>
</evidence>
<dbReference type="InterPro" id="IPR020269">
    <property type="entry name" value="Phage_Mu_Releasin"/>
</dbReference>
<evidence type="ECO:0008006" key="4">
    <source>
        <dbReference type="Google" id="ProtNLM"/>
    </source>
</evidence>
<evidence type="ECO:0000313" key="3">
    <source>
        <dbReference type="Proteomes" id="UP000033452"/>
    </source>
</evidence>
<keyword evidence="1" id="KW-0472">Membrane</keyword>
<dbReference type="RefSeq" id="WP_046005797.1">
    <property type="nucleotide sequence ID" value="NZ_JXYA01000034.1"/>
</dbReference>
<feature type="transmembrane region" description="Helical" evidence="1">
    <location>
        <begin position="12"/>
        <end position="33"/>
    </location>
</feature>
<evidence type="ECO:0000256" key="1">
    <source>
        <dbReference type="SAM" id="Phobius"/>
    </source>
</evidence>
<dbReference type="EMBL" id="JXYA01000034">
    <property type="protein sequence ID" value="KJZ07596.1"/>
    <property type="molecule type" value="Genomic_DNA"/>
</dbReference>
<accession>A0A0F4QIZ6</accession>
<dbReference type="Pfam" id="PF10805">
    <property type="entry name" value="DUF2730"/>
    <property type="match status" value="1"/>
</dbReference>
<protein>
    <recommendedName>
        <fullName evidence="4">DUF2730 domain-containing protein</fullName>
    </recommendedName>
</protein>
<gene>
    <name evidence="2" type="ORF">TW77_14970</name>
</gene>
<sequence length="105" mass="11817">MDLFITEWWKWALALGGSVIGAAALAWFASTFVRKKAHDDLVKRVNTIEQTVKELPSSDDLHELDKRLIEVGGKIDVLSPQLGDLKRITDLLMENELRGTRNAND</sequence>